<dbReference type="Proteomes" id="UP000254978">
    <property type="component" value="Unassembled WGS sequence"/>
</dbReference>
<keyword evidence="1" id="KW-0472">Membrane</keyword>
<keyword evidence="1" id="KW-0812">Transmembrane</keyword>
<organism evidence="2 3">
    <name type="scientific">Mycolicibacterium tokaiense</name>
    <dbReference type="NCBI Taxonomy" id="39695"/>
    <lineage>
        <taxon>Bacteria</taxon>
        <taxon>Bacillati</taxon>
        <taxon>Actinomycetota</taxon>
        <taxon>Actinomycetes</taxon>
        <taxon>Mycobacteriales</taxon>
        <taxon>Mycobacteriaceae</taxon>
        <taxon>Mycolicibacterium</taxon>
    </lineage>
</organism>
<dbReference type="RefSeq" id="WP_115279792.1">
    <property type="nucleotide sequence ID" value="NZ_AP022600.1"/>
</dbReference>
<evidence type="ECO:0000313" key="2">
    <source>
        <dbReference type="EMBL" id="STZ60694.1"/>
    </source>
</evidence>
<sequence>MSHLIEVRSAGAASTIAQRHPATVRRFALASVFVVILLGAAAVTDQWSMATVSAVLGFTTAVTVIAAVWVGWEREIDAAESAGLVKHYDQHGE</sequence>
<reference evidence="2 3" key="1">
    <citation type="submission" date="2018-06" db="EMBL/GenBank/DDBJ databases">
        <authorList>
            <consortium name="Pathogen Informatics"/>
            <person name="Doyle S."/>
        </authorList>
    </citation>
    <scope>NUCLEOTIDE SEQUENCE [LARGE SCALE GENOMIC DNA]</scope>
    <source>
        <strain evidence="2 3">NCTC10821</strain>
    </source>
</reference>
<name>A0A378TJG2_9MYCO</name>
<dbReference type="OrthoDB" id="9894354at2"/>
<proteinExistence type="predicted"/>
<keyword evidence="1" id="KW-1133">Transmembrane helix</keyword>
<evidence type="ECO:0000256" key="1">
    <source>
        <dbReference type="SAM" id="Phobius"/>
    </source>
</evidence>
<dbReference type="AlphaFoldDB" id="A0A378TJG2"/>
<dbReference type="EMBL" id="UGQT01000001">
    <property type="protein sequence ID" value="STZ60694.1"/>
    <property type="molecule type" value="Genomic_DNA"/>
</dbReference>
<feature type="transmembrane region" description="Helical" evidence="1">
    <location>
        <begin position="50"/>
        <end position="72"/>
    </location>
</feature>
<gene>
    <name evidence="2" type="ORF">NCTC10821_04238</name>
</gene>
<keyword evidence="3" id="KW-1185">Reference proteome</keyword>
<protein>
    <submittedName>
        <fullName evidence="2">Uncharacterized protein</fullName>
    </submittedName>
</protein>
<accession>A0A378TJG2</accession>
<feature type="transmembrane region" description="Helical" evidence="1">
    <location>
        <begin position="27"/>
        <end position="44"/>
    </location>
</feature>
<evidence type="ECO:0000313" key="3">
    <source>
        <dbReference type="Proteomes" id="UP000254978"/>
    </source>
</evidence>